<keyword evidence="9" id="KW-1185">Reference proteome</keyword>
<evidence type="ECO:0000256" key="5">
    <source>
        <dbReference type="ARBA" id="ARBA00038359"/>
    </source>
</evidence>
<feature type="domain" description="Rhodopsin" evidence="7">
    <location>
        <begin position="30"/>
        <end position="203"/>
    </location>
</feature>
<dbReference type="GeneID" id="87876929"/>
<name>A0AAJ0HYV1_9PEZI</name>
<evidence type="ECO:0000256" key="4">
    <source>
        <dbReference type="ARBA" id="ARBA00023136"/>
    </source>
</evidence>
<sequence>MEHKKGKTIVPVMWGTMILFPVLALVFIILRLYCRRWLKNATAGYLDDYVLILSWILMVITSIIGLMLAKHGVGTAIVEGQEIIVEPEVMHALLFWTSNLLLFGINAIAFSKVSWFITLIRLVTKRWQKVVLWVLMVFSTAALFVASTFGYYQCHFLPDGSWNTPATSDQRCLDNWVAIKISLATSIYSTVLEFALAAVPAYVMGIICATSVGFVSAMMGALRTKAYYDHLFPLGNIPFLRPLVKKMAKAHDEEELSWP</sequence>
<organism evidence="8 9">
    <name type="scientific">Neurospora hispaniola</name>
    <dbReference type="NCBI Taxonomy" id="588809"/>
    <lineage>
        <taxon>Eukaryota</taxon>
        <taxon>Fungi</taxon>
        <taxon>Dikarya</taxon>
        <taxon>Ascomycota</taxon>
        <taxon>Pezizomycotina</taxon>
        <taxon>Sordariomycetes</taxon>
        <taxon>Sordariomycetidae</taxon>
        <taxon>Sordariales</taxon>
        <taxon>Sordariaceae</taxon>
        <taxon>Neurospora</taxon>
    </lineage>
</organism>
<dbReference type="InterPro" id="IPR052337">
    <property type="entry name" value="SAT4-like"/>
</dbReference>
<dbReference type="Pfam" id="PF20684">
    <property type="entry name" value="Fung_rhodopsin"/>
    <property type="match status" value="1"/>
</dbReference>
<evidence type="ECO:0000256" key="6">
    <source>
        <dbReference type="SAM" id="Phobius"/>
    </source>
</evidence>
<protein>
    <recommendedName>
        <fullName evidence="7">Rhodopsin domain-containing protein</fullName>
    </recommendedName>
</protein>
<accession>A0AAJ0HYV1</accession>
<evidence type="ECO:0000256" key="2">
    <source>
        <dbReference type="ARBA" id="ARBA00022692"/>
    </source>
</evidence>
<gene>
    <name evidence="8" type="ORF">B0T23DRAFT_408532</name>
</gene>
<dbReference type="Proteomes" id="UP001285908">
    <property type="component" value="Unassembled WGS sequence"/>
</dbReference>
<comment type="subcellular location">
    <subcellularLocation>
        <location evidence="1">Membrane</location>
        <topology evidence="1">Multi-pass membrane protein</topology>
    </subcellularLocation>
</comment>
<proteinExistence type="inferred from homology"/>
<dbReference type="PANTHER" id="PTHR33048">
    <property type="entry name" value="PTH11-LIKE INTEGRAL MEMBRANE PROTEIN (AFU_ORTHOLOGUE AFUA_5G11245)"/>
    <property type="match status" value="1"/>
</dbReference>
<feature type="transmembrane region" description="Helical" evidence="6">
    <location>
        <begin position="12"/>
        <end position="34"/>
    </location>
</feature>
<feature type="transmembrane region" description="Helical" evidence="6">
    <location>
        <begin position="46"/>
        <end position="69"/>
    </location>
</feature>
<dbReference type="PANTHER" id="PTHR33048:SF92">
    <property type="entry name" value="INTEGRAL MEMBRANE PROTEIN"/>
    <property type="match status" value="1"/>
</dbReference>
<evidence type="ECO:0000256" key="1">
    <source>
        <dbReference type="ARBA" id="ARBA00004141"/>
    </source>
</evidence>
<keyword evidence="2 6" id="KW-0812">Transmembrane</keyword>
<reference evidence="8 9" key="1">
    <citation type="journal article" date="2023" name="Mol. Phylogenet. Evol.">
        <title>Genome-scale phylogeny and comparative genomics of the fungal order Sordariales.</title>
        <authorList>
            <person name="Hensen N."/>
            <person name="Bonometti L."/>
            <person name="Westerberg I."/>
            <person name="Brannstrom I.O."/>
            <person name="Guillou S."/>
            <person name="Cros-Aarteil S."/>
            <person name="Calhoun S."/>
            <person name="Haridas S."/>
            <person name="Kuo A."/>
            <person name="Mondo S."/>
            <person name="Pangilinan J."/>
            <person name="Riley R."/>
            <person name="LaButti K."/>
            <person name="Andreopoulos B."/>
            <person name="Lipzen A."/>
            <person name="Chen C."/>
            <person name="Yan M."/>
            <person name="Daum C."/>
            <person name="Ng V."/>
            <person name="Clum A."/>
            <person name="Steindorff A."/>
            <person name="Ohm R.A."/>
            <person name="Martin F."/>
            <person name="Silar P."/>
            <person name="Natvig D.O."/>
            <person name="Lalanne C."/>
            <person name="Gautier V."/>
            <person name="Ament-Velasquez S.L."/>
            <person name="Kruys A."/>
            <person name="Hutchinson M.I."/>
            <person name="Powell A.J."/>
            <person name="Barry K."/>
            <person name="Miller A.N."/>
            <person name="Grigoriev I.V."/>
            <person name="Debuchy R."/>
            <person name="Gladieux P."/>
            <person name="Hiltunen Thoren M."/>
            <person name="Johannesson H."/>
        </authorList>
    </citation>
    <scope>NUCLEOTIDE SEQUENCE [LARGE SCALE GENOMIC DNA]</scope>
    <source>
        <strain evidence="8 9">FGSC 10403</strain>
    </source>
</reference>
<comment type="similarity">
    <text evidence="5">Belongs to the SAT4 family.</text>
</comment>
<evidence type="ECO:0000259" key="7">
    <source>
        <dbReference type="Pfam" id="PF20684"/>
    </source>
</evidence>
<dbReference type="GO" id="GO:0016020">
    <property type="term" value="C:membrane"/>
    <property type="evidence" value="ECO:0007669"/>
    <property type="project" value="UniProtKB-SubCell"/>
</dbReference>
<evidence type="ECO:0000256" key="3">
    <source>
        <dbReference type="ARBA" id="ARBA00022989"/>
    </source>
</evidence>
<evidence type="ECO:0000313" key="8">
    <source>
        <dbReference type="EMBL" id="KAK3485442.1"/>
    </source>
</evidence>
<dbReference type="EMBL" id="JAULSX010000010">
    <property type="protein sequence ID" value="KAK3485442.1"/>
    <property type="molecule type" value="Genomic_DNA"/>
</dbReference>
<evidence type="ECO:0000313" key="9">
    <source>
        <dbReference type="Proteomes" id="UP001285908"/>
    </source>
</evidence>
<dbReference type="RefSeq" id="XP_062688346.1">
    <property type="nucleotide sequence ID" value="XM_062839307.1"/>
</dbReference>
<dbReference type="InterPro" id="IPR049326">
    <property type="entry name" value="Rhodopsin_dom_fungi"/>
</dbReference>
<comment type="caution">
    <text evidence="8">The sequence shown here is derived from an EMBL/GenBank/DDBJ whole genome shotgun (WGS) entry which is preliminary data.</text>
</comment>
<feature type="transmembrane region" description="Helical" evidence="6">
    <location>
        <begin position="130"/>
        <end position="152"/>
    </location>
</feature>
<keyword evidence="3 6" id="KW-1133">Transmembrane helix</keyword>
<dbReference type="AlphaFoldDB" id="A0AAJ0HYV1"/>
<keyword evidence="4 6" id="KW-0472">Membrane</keyword>
<feature type="transmembrane region" description="Helical" evidence="6">
    <location>
        <begin position="201"/>
        <end position="222"/>
    </location>
</feature>